<comment type="subcellular location">
    <subcellularLocation>
        <location evidence="2">Cell membrane</location>
    </subcellularLocation>
</comment>
<gene>
    <name evidence="14" type="ORF">H9943_05490</name>
</gene>
<feature type="transmembrane region" description="Helical" evidence="12">
    <location>
        <begin position="163"/>
        <end position="186"/>
    </location>
</feature>
<evidence type="ECO:0000256" key="9">
    <source>
        <dbReference type="ARBA" id="ARBA00022840"/>
    </source>
</evidence>
<dbReference type="Gene3D" id="1.10.287.130">
    <property type="match status" value="1"/>
</dbReference>
<feature type="domain" description="Histidine kinase" evidence="13">
    <location>
        <begin position="239"/>
        <end position="457"/>
    </location>
</feature>
<name>A0A9D2M291_9FIRM</name>
<evidence type="ECO:0000256" key="1">
    <source>
        <dbReference type="ARBA" id="ARBA00000085"/>
    </source>
</evidence>
<dbReference type="EMBL" id="DWYA01000052">
    <property type="protein sequence ID" value="HJB39832.1"/>
    <property type="molecule type" value="Genomic_DNA"/>
</dbReference>
<dbReference type="InterPro" id="IPR004358">
    <property type="entry name" value="Sig_transdc_His_kin-like_C"/>
</dbReference>
<sequence>MTTKKRLRRQGLPSMEETIGLRMLAVGLVTMTVTALLTMLLFYHVLNSQVQRDLKMMAQTAVHIIDEAEEAEIGGLFDTNGARLTLIDTNGSVLYESLPNAQPENHAERPEVIEAKKTGEGFVKRESATSGYDTYYYALLTEKGQVLRTALDARSFFSLYQEAIPAAILCFVLVLVLSTGAAVLVTKRIVKPIEQMGRGMGQGGVRAPYRELCAMAQALETELGMRDENEKMRREFTANVSHELKTPLTSISGYAEMIEAGIAKPEDIPDFAGRIKREAARLLTLIGDILELSRLESPALVRDFHPERVNLSHAVQQTVERLQMNAQKAYVTLLCDVQPQVFIQADVRLMDELLQNLTDNAIRYNRPGGRVTVRVQQTSDEVTLTVEDNGIGIAPEHQAHVFERFYRADKSRSKATGGTGLGLAIVKHVAILHSAQIELESQPDRGTKITVHFGLYHE</sequence>
<keyword evidence="6" id="KW-0808">Transferase</keyword>
<keyword evidence="8 14" id="KW-0418">Kinase</keyword>
<dbReference type="SUPFAM" id="SSF55874">
    <property type="entry name" value="ATPase domain of HSP90 chaperone/DNA topoisomerase II/histidine kinase"/>
    <property type="match status" value="1"/>
</dbReference>
<keyword evidence="9" id="KW-0067">ATP-binding</keyword>
<dbReference type="GO" id="GO:0005524">
    <property type="term" value="F:ATP binding"/>
    <property type="evidence" value="ECO:0007669"/>
    <property type="project" value="UniProtKB-KW"/>
</dbReference>
<keyword evidence="12" id="KW-0812">Transmembrane</keyword>
<dbReference type="Gene3D" id="3.30.565.10">
    <property type="entry name" value="Histidine kinase-like ATPase, C-terminal domain"/>
    <property type="match status" value="1"/>
</dbReference>
<dbReference type="GO" id="GO:0016036">
    <property type="term" value="P:cellular response to phosphate starvation"/>
    <property type="evidence" value="ECO:0007669"/>
    <property type="project" value="TreeGrafter"/>
</dbReference>
<dbReference type="FunFam" id="1.10.287.130:FF:000008">
    <property type="entry name" value="Two-component sensor histidine kinase"/>
    <property type="match status" value="1"/>
</dbReference>
<evidence type="ECO:0000256" key="7">
    <source>
        <dbReference type="ARBA" id="ARBA00022741"/>
    </source>
</evidence>
<evidence type="ECO:0000256" key="2">
    <source>
        <dbReference type="ARBA" id="ARBA00004236"/>
    </source>
</evidence>
<organism evidence="14 15">
    <name type="scientific">Candidatus Ruthenibacterium avium</name>
    <dbReference type="NCBI Taxonomy" id="2838751"/>
    <lineage>
        <taxon>Bacteria</taxon>
        <taxon>Bacillati</taxon>
        <taxon>Bacillota</taxon>
        <taxon>Clostridia</taxon>
        <taxon>Eubacteriales</taxon>
        <taxon>Oscillospiraceae</taxon>
        <taxon>Ruthenibacterium</taxon>
    </lineage>
</organism>
<evidence type="ECO:0000313" key="14">
    <source>
        <dbReference type="EMBL" id="HJB39832.1"/>
    </source>
</evidence>
<keyword evidence="4" id="KW-1003">Cell membrane</keyword>
<evidence type="ECO:0000259" key="13">
    <source>
        <dbReference type="PROSITE" id="PS50109"/>
    </source>
</evidence>
<comment type="catalytic activity">
    <reaction evidence="1">
        <text>ATP + protein L-histidine = ADP + protein N-phospho-L-histidine.</text>
        <dbReference type="EC" id="2.7.13.3"/>
    </reaction>
</comment>
<dbReference type="InterPro" id="IPR003594">
    <property type="entry name" value="HATPase_dom"/>
</dbReference>
<keyword evidence="7" id="KW-0547">Nucleotide-binding</keyword>
<dbReference type="SUPFAM" id="SSF47384">
    <property type="entry name" value="Homodimeric domain of signal transducing histidine kinase"/>
    <property type="match status" value="1"/>
</dbReference>
<dbReference type="PANTHER" id="PTHR45453">
    <property type="entry name" value="PHOSPHATE REGULON SENSOR PROTEIN PHOR"/>
    <property type="match status" value="1"/>
</dbReference>
<proteinExistence type="predicted"/>
<reference evidence="14" key="1">
    <citation type="journal article" date="2021" name="PeerJ">
        <title>Extensive microbial diversity within the chicken gut microbiome revealed by metagenomics and culture.</title>
        <authorList>
            <person name="Gilroy R."/>
            <person name="Ravi A."/>
            <person name="Getino M."/>
            <person name="Pursley I."/>
            <person name="Horton D.L."/>
            <person name="Alikhan N.F."/>
            <person name="Baker D."/>
            <person name="Gharbi K."/>
            <person name="Hall N."/>
            <person name="Watson M."/>
            <person name="Adriaenssens E.M."/>
            <person name="Foster-Nyarko E."/>
            <person name="Jarju S."/>
            <person name="Secka A."/>
            <person name="Antonio M."/>
            <person name="Oren A."/>
            <person name="Chaudhuri R.R."/>
            <person name="La Ragione R."/>
            <person name="Hildebrand F."/>
            <person name="Pallen M.J."/>
        </authorList>
    </citation>
    <scope>NUCLEOTIDE SEQUENCE</scope>
    <source>
        <strain evidence="14">ChiBcec8-14828</strain>
    </source>
</reference>
<dbReference type="PRINTS" id="PR00344">
    <property type="entry name" value="BCTRLSENSOR"/>
</dbReference>
<dbReference type="PANTHER" id="PTHR45453:SF1">
    <property type="entry name" value="PHOSPHATE REGULON SENSOR PROTEIN PHOR"/>
    <property type="match status" value="1"/>
</dbReference>
<dbReference type="FunFam" id="3.30.565.10:FF:000006">
    <property type="entry name" value="Sensor histidine kinase WalK"/>
    <property type="match status" value="1"/>
</dbReference>
<dbReference type="InterPro" id="IPR050351">
    <property type="entry name" value="BphY/WalK/GraS-like"/>
</dbReference>
<dbReference type="InterPro" id="IPR005467">
    <property type="entry name" value="His_kinase_dom"/>
</dbReference>
<dbReference type="GO" id="GO:0004721">
    <property type="term" value="F:phosphoprotein phosphatase activity"/>
    <property type="evidence" value="ECO:0007669"/>
    <property type="project" value="TreeGrafter"/>
</dbReference>
<dbReference type="EC" id="2.7.13.3" evidence="3"/>
<evidence type="ECO:0000256" key="4">
    <source>
        <dbReference type="ARBA" id="ARBA00022475"/>
    </source>
</evidence>
<dbReference type="GO" id="GO:0005886">
    <property type="term" value="C:plasma membrane"/>
    <property type="evidence" value="ECO:0007669"/>
    <property type="project" value="UniProtKB-SubCell"/>
</dbReference>
<keyword evidence="5" id="KW-0597">Phosphoprotein</keyword>
<evidence type="ECO:0000313" key="15">
    <source>
        <dbReference type="Proteomes" id="UP000824209"/>
    </source>
</evidence>
<dbReference type="SMART" id="SM00388">
    <property type="entry name" value="HisKA"/>
    <property type="match status" value="1"/>
</dbReference>
<dbReference type="CDD" id="cd00075">
    <property type="entry name" value="HATPase"/>
    <property type="match status" value="1"/>
</dbReference>
<dbReference type="GO" id="GO:0000155">
    <property type="term" value="F:phosphorelay sensor kinase activity"/>
    <property type="evidence" value="ECO:0007669"/>
    <property type="project" value="InterPro"/>
</dbReference>
<accession>A0A9D2M291</accession>
<keyword evidence="10" id="KW-0902">Two-component regulatory system</keyword>
<dbReference type="SMART" id="SM00387">
    <property type="entry name" value="HATPase_c"/>
    <property type="match status" value="1"/>
</dbReference>
<evidence type="ECO:0000256" key="5">
    <source>
        <dbReference type="ARBA" id="ARBA00022553"/>
    </source>
</evidence>
<protein>
    <recommendedName>
        <fullName evidence="3">histidine kinase</fullName>
        <ecNumber evidence="3">2.7.13.3</ecNumber>
    </recommendedName>
</protein>
<evidence type="ECO:0000256" key="3">
    <source>
        <dbReference type="ARBA" id="ARBA00012438"/>
    </source>
</evidence>
<dbReference type="Pfam" id="PF02518">
    <property type="entry name" value="HATPase_c"/>
    <property type="match status" value="1"/>
</dbReference>
<dbReference type="CDD" id="cd00082">
    <property type="entry name" value="HisKA"/>
    <property type="match status" value="1"/>
</dbReference>
<dbReference type="PROSITE" id="PS50109">
    <property type="entry name" value="HIS_KIN"/>
    <property type="match status" value="1"/>
</dbReference>
<dbReference type="InterPro" id="IPR036890">
    <property type="entry name" value="HATPase_C_sf"/>
</dbReference>
<dbReference type="Proteomes" id="UP000824209">
    <property type="component" value="Unassembled WGS sequence"/>
</dbReference>
<reference evidence="14" key="2">
    <citation type="submission" date="2021-04" db="EMBL/GenBank/DDBJ databases">
        <authorList>
            <person name="Gilroy R."/>
        </authorList>
    </citation>
    <scope>NUCLEOTIDE SEQUENCE</scope>
    <source>
        <strain evidence="14">ChiBcec8-14828</strain>
    </source>
</reference>
<evidence type="ECO:0000256" key="6">
    <source>
        <dbReference type="ARBA" id="ARBA00022679"/>
    </source>
</evidence>
<evidence type="ECO:0000256" key="8">
    <source>
        <dbReference type="ARBA" id="ARBA00022777"/>
    </source>
</evidence>
<feature type="transmembrane region" description="Helical" evidence="12">
    <location>
        <begin position="21"/>
        <end position="46"/>
    </location>
</feature>
<keyword evidence="11 12" id="KW-0472">Membrane</keyword>
<evidence type="ECO:0000256" key="11">
    <source>
        <dbReference type="ARBA" id="ARBA00023136"/>
    </source>
</evidence>
<comment type="caution">
    <text evidence="14">The sequence shown here is derived from an EMBL/GenBank/DDBJ whole genome shotgun (WGS) entry which is preliminary data.</text>
</comment>
<evidence type="ECO:0000256" key="10">
    <source>
        <dbReference type="ARBA" id="ARBA00023012"/>
    </source>
</evidence>
<keyword evidence="12" id="KW-1133">Transmembrane helix</keyword>
<dbReference type="AlphaFoldDB" id="A0A9D2M291"/>
<evidence type="ECO:0000256" key="12">
    <source>
        <dbReference type="SAM" id="Phobius"/>
    </source>
</evidence>
<dbReference type="InterPro" id="IPR003661">
    <property type="entry name" value="HisK_dim/P_dom"/>
</dbReference>
<dbReference type="Pfam" id="PF00512">
    <property type="entry name" value="HisKA"/>
    <property type="match status" value="1"/>
</dbReference>
<dbReference type="InterPro" id="IPR036097">
    <property type="entry name" value="HisK_dim/P_sf"/>
</dbReference>